<dbReference type="Proteomes" id="UP001321700">
    <property type="component" value="Unassembled WGS sequence"/>
</dbReference>
<dbReference type="InterPro" id="IPR001977">
    <property type="entry name" value="Depp_CoAkinase"/>
</dbReference>
<dbReference type="SUPFAM" id="SSF52540">
    <property type="entry name" value="P-loop containing nucleoside triphosphate hydrolases"/>
    <property type="match status" value="1"/>
</dbReference>
<dbReference type="GO" id="GO:0004140">
    <property type="term" value="F:dephospho-CoA kinase activity"/>
    <property type="evidence" value="ECO:0007669"/>
    <property type="project" value="UniProtKB-EC"/>
</dbReference>
<comment type="pathway">
    <text evidence="5">Cofactor biosynthesis; coenzyme A biosynthesis; CoA from (R)-pantothenate: step 5/5.</text>
</comment>
<dbReference type="EC" id="2.7.1.24" evidence="5 6"/>
<name>A0ABU3KPA8_9BURK</name>
<evidence type="ECO:0000256" key="2">
    <source>
        <dbReference type="ARBA" id="ARBA00022741"/>
    </source>
</evidence>
<evidence type="ECO:0000256" key="1">
    <source>
        <dbReference type="ARBA" id="ARBA00009018"/>
    </source>
</evidence>
<dbReference type="EMBL" id="JAVBIK010000001">
    <property type="protein sequence ID" value="MDT7519655.1"/>
    <property type="molecule type" value="Genomic_DNA"/>
</dbReference>
<comment type="function">
    <text evidence="5">Catalyzes the phosphorylation of the 3'-hydroxyl group of dephosphocoenzyme A to form coenzyme A.</text>
</comment>
<dbReference type="PROSITE" id="PS51219">
    <property type="entry name" value="DPCK"/>
    <property type="match status" value="1"/>
</dbReference>
<proteinExistence type="inferred from homology"/>
<dbReference type="InterPro" id="IPR027417">
    <property type="entry name" value="P-loop_NTPase"/>
</dbReference>
<keyword evidence="4 5" id="KW-0173">Coenzyme A biosynthesis</keyword>
<keyword evidence="5 7" id="KW-0418">Kinase</keyword>
<feature type="binding site" evidence="5">
    <location>
        <begin position="10"/>
        <end position="15"/>
    </location>
    <ligand>
        <name>ATP</name>
        <dbReference type="ChEBI" id="CHEBI:30616"/>
    </ligand>
</feature>
<dbReference type="PANTHER" id="PTHR10695:SF46">
    <property type="entry name" value="BIFUNCTIONAL COENZYME A SYNTHASE-RELATED"/>
    <property type="match status" value="1"/>
</dbReference>
<comment type="catalytic activity">
    <reaction evidence="5">
        <text>3'-dephospho-CoA + ATP = ADP + CoA + H(+)</text>
        <dbReference type="Rhea" id="RHEA:18245"/>
        <dbReference type="ChEBI" id="CHEBI:15378"/>
        <dbReference type="ChEBI" id="CHEBI:30616"/>
        <dbReference type="ChEBI" id="CHEBI:57287"/>
        <dbReference type="ChEBI" id="CHEBI:57328"/>
        <dbReference type="ChEBI" id="CHEBI:456216"/>
        <dbReference type="EC" id="2.7.1.24"/>
    </reaction>
</comment>
<evidence type="ECO:0000256" key="3">
    <source>
        <dbReference type="ARBA" id="ARBA00022840"/>
    </source>
</evidence>
<accession>A0ABU3KPA8</accession>
<keyword evidence="5 7" id="KW-0808">Transferase</keyword>
<keyword evidence="2 5" id="KW-0547">Nucleotide-binding</keyword>
<evidence type="ECO:0000256" key="5">
    <source>
        <dbReference type="HAMAP-Rule" id="MF_00376"/>
    </source>
</evidence>
<comment type="caution">
    <text evidence="7">The sequence shown here is derived from an EMBL/GenBank/DDBJ whole genome shotgun (WGS) entry which is preliminary data.</text>
</comment>
<evidence type="ECO:0000313" key="8">
    <source>
        <dbReference type="Proteomes" id="UP001321700"/>
    </source>
</evidence>
<gene>
    <name evidence="5 7" type="primary">coaE</name>
    <name evidence="7" type="ORF">RAE19_13195</name>
</gene>
<keyword evidence="3 5" id="KW-0067">ATP-binding</keyword>
<organism evidence="7 8">
    <name type="scientific">Rhodoferax potami</name>
    <dbReference type="NCBI Taxonomy" id="3068338"/>
    <lineage>
        <taxon>Bacteria</taxon>
        <taxon>Pseudomonadati</taxon>
        <taxon>Pseudomonadota</taxon>
        <taxon>Betaproteobacteria</taxon>
        <taxon>Burkholderiales</taxon>
        <taxon>Comamonadaceae</taxon>
        <taxon>Rhodoferax</taxon>
    </lineage>
</organism>
<sequence>MRVGLTGGIGSGKSTVAAFLEQCGAAVVDADAISRAATATGGSAIAPISAAFGTHMIDARGALDRVKMRAKVFQDIEARKLLESIIHPLVGAAIEAATQEARAGGARCVVLDIPLLVESAHWRKRLDKVLVVDCSTETQIRRVVQRNALQAREVQAVIDSQAPRLTRLAAADCVISNEDLSLLQLEAVTRQMGAHFGL</sequence>
<dbReference type="Gene3D" id="3.40.50.300">
    <property type="entry name" value="P-loop containing nucleotide triphosphate hydrolases"/>
    <property type="match status" value="1"/>
</dbReference>
<dbReference type="PANTHER" id="PTHR10695">
    <property type="entry name" value="DEPHOSPHO-COA KINASE-RELATED"/>
    <property type="match status" value="1"/>
</dbReference>
<comment type="subcellular location">
    <subcellularLocation>
        <location evidence="5">Cytoplasm</location>
    </subcellularLocation>
</comment>
<dbReference type="Pfam" id="PF01121">
    <property type="entry name" value="CoaE"/>
    <property type="match status" value="1"/>
</dbReference>
<dbReference type="HAMAP" id="MF_00376">
    <property type="entry name" value="Dephospho_CoA_kinase"/>
    <property type="match status" value="1"/>
</dbReference>
<keyword evidence="8" id="KW-1185">Reference proteome</keyword>
<keyword evidence="5" id="KW-0963">Cytoplasm</keyword>
<reference evidence="7 8" key="1">
    <citation type="submission" date="2023-08" db="EMBL/GenBank/DDBJ databases">
        <title>Rhodoferax potami sp. nov. and Rhodoferax mekongensis sp. nov., isolated from the Mekong River in Thailand.</title>
        <authorList>
            <person name="Kitikhun S."/>
            <person name="Charoenyingcharoen P."/>
            <person name="Siriarchawattana P."/>
            <person name="Likhitrattanapisal S."/>
            <person name="Nilsakha T."/>
            <person name="Chanpet A."/>
            <person name="Rattanawaree P."/>
            <person name="Ingsriswang S."/>
        </authorList>
    </citation>
    <scope>NUCLEOTIDE SEQUENCE [LARGE SCALE GENOMIC DNA]</scope>
    <source>
        <strain evidence="7 8">TBRC 17660</strain>
    </source>
</reference>
<dbReference type="CDD" id="cd02022">
    <property type="entry name" value="DPCK"/>
    <property type="match status" value="1"/>
</dbReference>
<evidence type="ECO:0000256" key="6">
    <source>
        <dbReference type="NCBIfam" id="TIGR00152"/>
    </source>
</evidence>
<dbReference type="RefSeq" id="WP_313875322.1">
    <property type="nucleotide sequence ID" value="NZ_JAVBIK010000001.1"/>
</dbReference>
<evidence type="ECO:0000256" key="4">
    <source>
        <dbReference type="ARBA" id="ARBA00022993"/>
    </source>
</evidence>
<dbReference type="NCBIfam" id="TIGR00152">
    <property type="entry name" value="dephospho-CoA kinase"/>
    <property type="match status" value="1"/>
</dbReference>
<comment type="similarity">
    <text evidence="1 5">Belongs to the CoaE family.</text>
</comment>
<evidence type="ECO:0000313" key="7">
    <source>
        <dbReference type="EMBL" id="MDT7519655.1"/>
    </source>
</evidence>
<protein>
    <recommendedName>
        <fullName evidence="5 6">Dephospho-CoA kinase</fullName>
        <ecNumber evidence="5 6">2.7.1.24</ecNumber>
    </recommendedName>
    <alternativeName>
        <fullName evidence="5">Dephosphocoenzyme A kinase</fullName>
    </alternativeName>
</protein>